<evidence type="ECO:0000313" key="2">
    <source>
        <dbReference type="EMBL" id="OBS67405.1"/>
    </source>
</evidence>
<comment type="caution">
    <text evidence="2">The sequence shown here is derived from an EMBL/GenBank/DDBJ whole genome shotgun (WGS) entry which is preliminary data.</text>
</comment>
<organism evidence="2 3">
    <name type="scientific">Neotoma lepida</name>
    <name type="common">Desert woodrat</name>
    <dbReference type="NCBI Taxonomy" id="56216"/>
    <lineage>
        <taxon>Eukaryota</taxon>
        <taxon>Metazoa</taxon>
        <taxon>Chordata</taxon>
        <taxon>Craniata</taxon>
        <taxon>Vertebrata</taxon>
        <taxon>Euteleostomi</taxon>
        <taxon>Mammalia</taxon>
        <taxon>Eutheria</taxon>
        <taxon>Euarchontoglires</taxon>
        <taxon>Glires</taxon>
        <taxon>Rodentia</taxon>
        <taxon>Myomorpha</taxon>
        <taxon>Muroidea</taxon>
        <taxon>Cricetidae</taxon>
        <taxon>Neotominae</taxon>
        <taxon>Neotoma</taxon>
    </lineage>
</organism>
<dbReference type="Proteomes" id="UP000092124">
    <property type="component" value="Unassembled WGS sequence"/>
</dbReference>
<evidence type="ECO:0000313" key="3">
    <source>
        <dbReference type="Proteomes" id="UP000092124"/>
    </source>
</evidence>
<name>A0A1A6GNX3_NEOLE</name>
<keyword evidence="3" id="KW-1185">Reference proteome</keyword>
<reference evidence="2 3" key="1">
    <citation type="submission" date="2016-06" db="EMBL/GenBank/DDBJ databases">
        <title>The Draft Genome Sequence and Annotation of the Desert Woodrat Neotoma lepida.</title>
        <authorList>
            <person name="Campbell M."/>
            <person name="Oakeson K.F."/>
            <person name="Yandell M."/>
            <person name="Halpert J.R."/>
            <person name="Dearing D."/>
        </authorList>
    </citation>
    <scope>NUCLEOTIDE SEQUENCE [LARGE SCALE GENOMIC DNA]</scope>
    <source>
        <strain evidence="2">417</strain>
        <tissue evidence="2">Liver</tissue>
    </source>
</reference>
<feature type="region of interest" description="Disordered" evidence="1">
    <location>
        <begin position="1"/>
        <end position="27"/>
    </location>
</feature>
<dbReference type="EMBL" id="LZPO01085792">
    <property type="protein sequence ID" value="OBS67405.1"/>
    <property type="molecule type" value="Genomic_DNA"/>
</dbReference>
<protein>
    <submittedName>
        <fullName evidence="2">Uncharacterized protein</fullName>
    </submittedName>
</protein>
<proteinExistence type="predicted"/>
<feature type="non-terminal residue" evidence="2">
    <location>
        <position position="66"/>
    </location>
</feature>
<dbReference type="AlphaFoldDB" id="A0A1A6GNX3"/>
<evidence type="ECO:0000256" key="1">
    <source>
        <dbReference type="SAM" id="MobiDB-lite"/>
    </source>
</evidence>
<gene>
    <name evidence="2" type="ORF">A6R68_04054</name>
</gene>
<sequence>MPCGPERAGRPPPNLISSPEAPGRVTRERCVSGRKMTNEEPLPKKRPDAIGLFRRRGHLRKIPLLE</sequence>
<accession>A0A1A6GNX3</accession>